<dbReference type="AlphaFoldDB" id="A0AAI8VY04"/>
<gene>
    <name evidence="2" type="ORF">KHLLAP_LOCUS13615</name>
</gene>
<evidence type="ECO:0000256" key="1">
    <source>
        <dbReference type="SAM" id="MobiDB-lite"/>
    </source>
</evidence>
<evidence type="ECO:0000313" key="3">
    <source>
        <dbReference type="Proteomes" id="UP001295740"/>
    </source>
</evidence>
<dbReference type="EMBL" id="CAUWAG010000020">
    <property type="protein sequence ID" value="CAJ2513147.1"/>
    <property type="molecule type" value="Genomic_DNA"/>
</dbReference>
<sequence length="271" mass="30201">MDTSTTSPTTSSLSVTSSTDTTVTEVPLLPGIWENEGLDAVQFYTSALILQKLQPQQQIFEQLPTFRAPNGPRRSGQIVENLLDAIARIFAGRGGGRVVAAAIKDRGNEGLQIILTQNAGFRSSGRAFTKQVEGWMEKHAQSSWSNMPSDMLVHQLRPTYENPLWSGAAWFRMQPSHKKVYAYWAEPTLHGESQMALALTLKLLQDHITTAIFKNDIEIFADAQPDTPSYPPGELRLPRKELIGRSEELTKAYNDIEVRIMGNDCLPEETE</sequence>
<keyword evidence="3" id="KW-1185">Reference proteome</keyword>
<evidence type="ECO:0000313" key="2">
    <source>
        <dbReference type="EMBL" id="CAJ2513147.1"/>
    </source>
</evidence>
<reference evidence="2" key="1">
    <citation type="submission" date="2023-10" db="EMBL/GenBank/DDBJ databases">
        <authorList>
            <person name="Hackl T."/>
        </authorList>
    </citation>
    <scope>NUCLEOTIDE SEQUENCE</scope>
</reference>
<protein>
    <submittedName>
        <fullName evidence="2">Uu.00g012660.m01.CDS01</fullName>
    </submittedName>
</protein>
<proteinExistence type="predicted"/>
<comment type="caution">
    <text evidence="2">The sequence shown here is derived from an EMBL/GenBank/DDBJ whole genome shotgun (WGS) entry which is preliminary data.</text>
</comment>
<name>A0AAI8VY04_9PEZI</name>
<dbReference type="Proteomes" id="UP001295740">
    <property type="component" value="Unassembled WGS sequence"/>
</dbReference>
<accession>A0AAI8VY04</accession>
<feature type="region of interest" description="Disordered" evidence="1">
    <location>
        <begin position="1"/>
        <end position="20"/>
    </location>
</feature>
<organism evidence="2 3">
    <name type="scientific">Anthostomella pinea</name>
    <dbReference type="NCBI Taxonomy" id="933095"/>
    <lineage>
        <taxon>Eukaryota</taxon>
        <taxon>Fungi</taxon>
        <taxon>Dikarya</taxon>
        <taxon>Ascomycota</taxon>
        <taxon>Pezizomycotina</taxon>
        <taxon>Sordariomycetes</taxon>
        <taxon>Xylariomycetidae</taxon>
        <taxon>Xylariales</taxon>
        <taxon>Xylariaceae</taxon>
        <taxon>Anthostomella</taxon>
    </lineage>
</organism>